<keyword evidence="22" id="KW-1185">Reference proteome</keyword>
<dbReference type="EMBL" id="JXTB01000116">
    <property type="protein sequence ID" value="PON62100.1"/>
    <property type="molecule type" value="Genomic_DNA"/>
</dbReference>
<dbReference type="PROSITE" id="PS50011">
    <property type="entry name" value="PROTEIN_KINASE_DOM"/>
    <property type="match status" value="1"/>
</dbReference>
<evidence type="ECO:0000313" key="22">
    <source>
        <dbReference type="Proteomes" id="UP000237105"/>
    </source>
</evidence>
<keyword evidence="12 18" id="KW-0067">ATP-binding</keyword>
<evidence type="ECO:0000256" key="12">
    <source>
        <dbReference type="ARBA" id="ARBA00022840"/>
    </source>
</evidence>
<evidence type="ECO:0000256" key="14">
    <source>
        <dbReference type="ARBA" id="ARBA00023136"/>
    </source>
</evidence>
<evidence type="ECO:0000256" key="17">
    <source>
        <dbReference type="ARBA" id="ARBA00048679"/>
    </source>
</evidence>
<dbReference type="InterPro" id="IPR017441">
    <property type="entry name" value="Protein_kinase_ATP_BS"/>
</dbReference>
<keyword evidence="7 19" id="KW-0812">Transmembrane</keyword>
<evidence type="ECO:0000256" key="15">
    <source>
        <dbReference type="ARBA" id="ARBA00023180"/>
    </source>
</evidence>
<keyword evidence="5" id="KW-0433">Leucine-rich repeat</keyword>
<evidence type="ECO:0000256" key="7">
    <source>
        <dbReference type="ARBA" id="ARBA00022692"/>
    </source>
</evidence>
<dbReference type="Gene3D" id="3.30.200.20">
    <property type="entry name" value="Phosphorylase Kinase, domain 1"/>
    <property type="match status" value="1"/>
</dbReference>
<dbReference type="Pfam" id="PF13855">
    <property type="entry name" value="LRR_8"/>
    <property type="match status" value="1"/>
</dbReference>
<comment type="subcellular location">
    <subcellularLocation>
        <location evidence="1">Cell membrane</location>
        <topology evidence="1">Single-pass membrane protein</topology>
    </subcellularLocation>
</comment>
<dbReference type="PANTHER" id="PTHR27008">
    <property type="entry name" value="OS04G0122200 PROTEIN"/>
    <property type="match status" value="1"/>
</dbReference>
<feature type="binding site" evidence="18">
    <location>
        <position position="500"/>
    </location>
    <ligand>
        <name>ATP</name>
        <dbReference type="ChEBI" id="CHEBI:30616"/>
    </ligand>
</feature>
<dbReference type="SUPFAM" id="SSF56112">
    <property type="entry name" value="Protein kinase-like (PK-like)"/>
    <property type="match status" value="1"/>
</dbReference>
<evidence type="ECO:0000256" key="11">
    <source>
        <dbReference type="ARBA" id="ARBA00022777"/>
    </source>
</evidence>
<keyword evidence="4 21" id="KW-0723">Serine/threonine-protein kinase</keyword>
<evidence type="ECO:0000313" key="21">
    <source>
        <dbReference type="EMBL" id="PON62100.1"/>
    </source>
</evidence>
<dbReference type="InterPro" id="IPR000719">
    <property type="entry name" value="Prot_kinase_dom"/>
</dbReference>
<evidence type="ECO:0000256" key="10">
    <source>
        <dbReference type="ARBA" id="ARBA00022741"/>
    </source>
</evidence>
<evidence type="ECO:0000256" key="19">
    <source>
        <dbReference type="SAM" id="Phobius"/>
    </source>
</evidence>
<evidence type="ECO:0000256" key="13">
    <source>
        <dbReference type="ARBA" id="ARBA00022989"/>
    </source>
</evidence>
<feature type="transmembrane region" description="Helical" evidence="19">
    <location>
        <begin position="417"/>
        <end position="441"/>
    </location>
</feature>
<dbReference type="InterPro" id="IPR051809">
    <property type="entry name" value="Plant_receptor-like_S/T_kinase"/>
</dbReference>
<evidence type="ECO:0000256" key="5">
    <source>
        <dbReference type="ARBA" id="ARBA00022614"/>
    </source>
</evidence>
<dbReference type="Pfam" id="PF00560">
    <property type="entry name" value="LRR_1"/>
    <property type="match status" value="5"/>
</dbReference>
<evidence type="ECO:0000256" key="4">
    <source>
        <dbReference type="ARBA" id="ARBA00022527"/>
    </source>
</evidence>
<dbReference type="OrthoDB" id="687555at2759"/>
<dbReference type="FunFam" id="3.30.200.20:FF:000432">
    <property type="entry name" value="LRR receptor-like serine/threonine-protein kinase EFR"/>
    <property type="match status" value="1"/>
</dbReference>
<evidence type="ECO:0000259" key="20">
    <source>
        <dbReference type="PROSITE" id="PS50011"/>
    </source>
</evidence>
<comment type="catalytic activity">
    <reaction evidence="16">
        <text>L-threonyl-[protein] + ATP = O-phospho-L-threonyl-[protein] + ADP + H(+)</text>
        <dbReference type="Rhea" id="RHEA:46608"/>
        <dbReference type="Rhea" id="RHEA-COMP:11060"/>
        <dbReference type="Rhea" id="RHEA-COMP:11605"/>
        <dbReference type="ChEBI" id="CHEBI:15378"/>
        <dbReference type="ChEBI" id="CHEBI:30013"/>
        <dbReference type="ChEBI" id="CHEBI:30616"/>
        <dbReference type="ChEBI" id="CHEBI:61977"/>
        <dbReference type="ChEBI" id="CHEBI:456216"/>
        <dbReference type="EC" id="2.7.11.1"/>
    </reaction>
</comment>
<keyword evidence="3" id="KW-1003">Cell membrane</keyword>
<keyword evidence="8" id="KW-0732">Signal</keyword>
<dbReference type="Gene3D" id="3.80.10.10">
    <property type="entry name" value="Ribonuclease Inhibitor"/>
    <property type="match status" value="2"/>
</dbReference>
<keyword evidence="10 18" id="KW-0547">Nucleotide-binding</keyword>
<dbReference type="EC" id="2.7.11.1" evidence="2"/>
<gene>
    <name evidence="21" type="ORF">PanWU01x14_140930</name>
</gene>
<evidence type="ECO:0000256" key="18">
    <source>
        <dbReference type="PROSITE-ProRule" id="PRU10141"/>
    </source>
</evidence>
<evidence type="ECO:0000256" key="1">
    <source>
        <dbReference type="ARBA" id="ARBA00004162"/>
    </source>
</evidence>
<name>A0A2P5CM22_PARAD</name>
<dbReference type="FunFam" id="1.10.510.10:FF:001023">
    <property type="entry name" value="Os07g0541700 protein"/>
    <property type="match status" value="1"/>
</dbReference>
<dbReference type="GO" id="GO:0005886">
    <property type="term" value="C:plasma membrane"/>
    <property type="evidence" value="ECO:0007669"/>
    <property type="project" value="UniProtKB-SubCell"/>
</dbReference>
<evidence type="ECO:0000256" key="2">
    <source>
        <dbReference type="ARBA" id="ARBA00012513"/>
    </source>
</evidence>
<dbReference type="InterPro" id="IPR001245">
    <property type="entry name" value="Ser-Thr/Tyr_kinase_cat_dom"/>
</dbReference>
<keyword evidence="11 21" id="KW-0418">Kinase</keyword>
<keyword evidence="9" id="KW-0677">Repeat</keyword>
<accession>A0A2P5CM22</accession>
<reference evidence="22" key="1">
    <citation type="submission" date="2016-06" db="EMBL/GenBank/DDBJ databases">
        <title>Parallel loss of symbiosis genes in relatives of nitrogen-fixing non-legume Parasponia.</title>
        <authorList>
            <person name="Van Velzen R."/>
            <person name="Holmer R."/>
            <person name="Bu F."/>
            <person name="Rutten L."/>
            <person name="Van Zeijl A."/>
            <person name="Liu W."/>
            <person name="Santuari L."/>
            <person name="Cao Q."/>
            <person name="Sharma T."/>
            <person name="Shen D."/>
            <person name="Roswanjaya Y."/>
            <person name="Wardhani T."/>
            <person name="Kalhor M.S."/>
            <person name="Jansen J."/>
            <person name="Van den Hoogen J."/>
            <person name="Gungor B."/>
            <person name="Hartog M."/>
            <person name="Hontelez J."/>
            <person name="Verver J."/>
            <person name="Yang W.-C."/>
            <person name="Schijlen E."/>
            <person name="Repin R."/>
            <person name="Schilthuizen M."/>
            <person name="Schranz E."/>
            <person name="Heidstra R."/>
            <person name="Miyata K."/>
            <person name="Fedorova E."/>
            <person name="Kohlen W."/>
            <person name="Bisseling T."/>
            <person name="Smit S."/>
            <person name="Geurts R."/>
        </authorList>
    </citation>
    <scope>NUCLEOTIDE SEQUENCE [LARGE SCALE GENOMIC DNA]</scope>
    <source>
        <strain evidence="22">cv. WU1-14</strain>
    </source>
</reference>
<dbReference type="SUPFAM" id="SSF52058">
    <property type="entry name" value="L domain-like"/>
    <property type="match status" value="2"/>
</dbReference>
<dbReference type="InterPro" id="IPR032675">
    <property type="entry name" value="LRR_dom_sf"/>
</dbReference>
<evidence type="ECO:0000256" key="9">
    <source>
        <dbReference type="ARBA" id="ARBA00022737"/>
    </source>
</evidence>
<dbReference type="InterPro" id="IPR008271">
    <property type="entry name" value="Ser/Thr_kinase_AS"/>
</dbReference>
<dbReference type="PROSITE" id="PS00108">
    <property type="entry name" value="PROTEIN_KINASE_ST"/>
    <property type="match status" value="1"/>
</dbReference>
<dbReference type="GO" id="GO:0005524">
    <property type="term" value="F:ATP binding"/>
    <property type="evidence" value="ECO:0007669"/>
    <property type="project" value="UniProtKB-UniRule"/>
</dbReference>
<dbReference type="InterPro" id="IPR011009">
    <property type="entry name" value="Kinase-like_dom_sf"/>
</dbReference>
<dbReference type="Proteomes" id="UP000237105">
    <property type="component" value="Unassembled WGS sequence"/>
</dbReference>
<evidence type="ECO:0000256" key="6">
    <source>
        <dbReference type="ARBA" id="ARBA00022679"/>
    </source>
</evidence>
<evidence type="ECO:0000256" key="8">
    <source>
        <dbReference type="ARBA" id="ARBA00022729"/>
    </source>
</evidence>
<dbReference type="FunFam" id="3.80.10.10:FF:000288">
    <property type="entry name" value="LRR receptor-like serine/threonine-protein kinase EFR"/>
    <property type="match status" value="1"/>
</dbReference>
<sequence length="679" mass="74030">MISGMIPQSIYNLSLLEIFSVADNTLQGSLPHNVGVALPRIQRFRAWGNQFTGPIPVSFANASSLSELDLSMNKFFGEVPNIFGNLKNFTWLGVGYNDLRSGKVNDMSFITSLTNCSNLRILNLEHSYFGGELPKSIGNLSDRLEILVIGGNEISGSIPPGIGNLVGLNSLQIYENHLKGTIPATIGKLHKLQGFFSEENELSGEIPSSIGNLTLLTELTLDENNFGGSIPSSMGKCKNLLMLSVYGNSFNGTIPQDVLGLSSLATSLDLSRNSFTGPLHGEVGNLKNLVELKISHNELSGEIPTRLGDCTMLERLYLDHNLLEGRIPESLSSLKGIVEMDLSHNKLVGQIPKDIAKLKFLSKLNLSFNDLYGEMPTGGVFGNVSAVSIAGNDKLCGGIPELGLVACSEEKPKKHNLSLIISLVCVLGVCLMLSSLVICWIKDKKKSLESLESESSMNVSYGELLKATNGFSPENLIGTGSFGSVYKGVLEANQTSIAVKVFNLIKRGASRSFLAECETLKNTRHRNLVKVITACSSVDYQGNDFKAIVYELMLNGSLDSWLHPHQHTEDLRKKSLTLYQRLNMAIDVASAVDYLHNRTELSIVHCDLKPSNILLDEDMTAHVGDFGLSRILAQDNDQVSHDQTSSIGIKGTMGYAAPGNFSFPKFAIFFFMEFKTTFL</sequence>
<dbReference type="Gene3D" id="1.10.510.10">
    <property type="entry name" value="Transferase(Phosphotransferase) domain 1"/>
    <property type="match status" value="1"/>
</dbReference>
<keyword evidence="14 19" id="KW-0472">Membrane</keyword>
<dbReference type="SMART" id="SM00220">
    <property type="entry name" value="S_TKc"/>
    <property type="match status" value="1"/>
</dbReference>
<proteinExistence type="predicted"/>
<evidence type="ECO:0000256" key="16">
    <source>
        <dbReference type="ARBA" id="ARBA00047899"/>
    </source>
</evidence>
<keyword evidence="13 19" id="KW-1133">Transmembrane helix</keyword>
<keyword evidence="6" id="KW-0808">Transferase</keyword>
<dbReference type="AlphaFoldDB" id="A0A2P5CM22"/>
<organism evidence="21 22">
    <name type="scientific">Parasponia andersonii</name>
    <name type="common">Sponia andersonii</name>
    <dbReference type="NCBI Taxonomy" id="3476"/>
    <lineage>
        <taxon>Eukaryota</taxon>
        <taxon>Viridiplantae</taxon>
        <taxon>Streptophyta</taxon>
        <taxon>Embryophyta</taxon>
        <taxon>Tracheophyta</taxon>
        <taxon>Spermatophyta</taxon>
        <taxon>Magnoliopsida</taxon>
        <taxon>eudicotyledons</taxon>
        <taxon>Gunneridae</taxon>
        <taxon>Pentapetalae</taxon>
        <taxon>rosids</taxon>
        <taxon>fabids</taxon>
        <taxon>Rosales</taxon>
        <taxon>Cannabaceae</taxon>
        <taxon>Parasponia</taxon>
    </lineage>
</organism>
<dbReference type="GO" id="GO:0004674">
    <property type="term" value="F:protein serine/threonine kinase activity"/>
    <property type="evidence" value="ECO:0007669"/>
    <property type="project" value="UniProtKB-KW"/>
</dbReference>
<dbReference type="InterPro" id="IPR001611">
    <property type="entry name" value="Leu-rich_rpt"/>
</dbReference>
<feature type="domain" description="Protein kinase" evidence="20">
    <location>
        <begin position="471"/>
        <end position="679"/>
    </location>
</feature>
<evidence type="ECO:0000256" key="3">
    <source>
        <dbReference type="ARBA" id="ARBA00022475"/>
    </source>
</evidence>
<comment type="caution">
    <text evidence="21">The sequence shown here is derived from an EMBL/GenBank/DDBJ whole genome shotgun (WGS) entry which is preliminary data.</text>
</comment>
<dbReference type="Pfam" id="PF07714">
    <property type="entry name" value="PK_Tyr_Ser-Thr"/>
    <property type="match status" value="1"/>
</dbReference>
<dbReference type="PANTHER" id="PTHR27008:SF596">
    <property type="entry name" value="OS02G0215500 PROTEIN"/>
    <property type="match status" value="1"/>
</dbReference>
<dbReference type="PROSITE" id="PS00107">
    <property type="entry name" value="PROTEIN_KINASE_ATP"/>
    <property type="match status" value="1"/>
</dbReference>
<keyword evidence="15" id="KW-0325">Glycoprotein</keyword>
<protein>
    <recommendedName>
        <fullName evidence="2">non-specific serine/threonine protein kinase</fullName>
        <ecNumber evidence="2">2.7.11.1</ecNumber>
    </recommendedName>
</protein>
<comment type="catalytic activity">
    <reaction evidence="17">
        <text>L-seryl-[protein] + ATP = O-phospho-L-seryl-[protein] + ADP + H(+)</text>
        <dbReference type="Rhea" id="RHEA:17989"/>
        <dbReference type="Rhea" id="RHEA-COMP:9863"/>
        <dbReference type="Rhea" id="RHEA-COMP:11604"/>
        <dbReference type="ChEBI" id="CHEBI:15378"/>
        <dbReference type="ChEBI" id="CHEBI:29999"/>
        <dbReference type="ChEBI" id="CHEBI:30616"/>
        <dbReference type="ChEBI" id="CHEBI:83421"/>
        <dbReference type="ChEBI" id="CHEBI:456216"/>
        <dbReference type="EC" id="2.7.11.1"/>
    </reaction>
</comment>